<comment type="catalytic activity">
    <reaction evidence="7">
        <text>(2R)-O-phospho-3-sulfolactate + H2O = (2R)-3-sulfolactate + phosphate</text>
        <dbReference type="Rhea" id="RHEA:23416"/>
        <dbReference type="ChEBI" id="CHEBI:15377"/>
        <dbReference type="ChEBI" id="CHEBI:15597"/>
        <dbReference type="ChEBI" id="CHEBI:43474"/>
        <dbReference type="ChEBI" id="CHEBI:58738"/>
        <dbReference type="EC" id="3.1.3.71"/>
    </reaction>
</comment>
<reference evidence="8" key="1">
    <citation type="journal article" date="2014" name="Int. J. Syst. Evol. Microbiol.">
        <title>Complete genome sequence of Corynebacterium casei LMG S-19264T (=DSM 44701T), isolated from a smear-ripened cheese.</title>
        <authorList>
            <consortium name="US DOE Joint Genome Institute (JGI-PGF)"/>
            <person name="Walter F."/>
            <person name="Albersmeier A."/>
            <person name="Kalinowski J."/>
            <person name="Ruckert C."/>
        </authorList>
    </citation>
    <scope>NUCLEOTIDE SEQUENCE</scope>
    <source>
        <strain evidence="8">CGMCC 4.7278</strain>
    </source>
</reference>
<reference evidence="8" key="2">
    <citation type="submission" date="2020-09" db="EMBL/GenBank/DDBJ databases">
        <authorList>
            <person name="Sun Q."/>
            <person name="Zhou Y."/>
        </authorList>
    </citation>
    <scope>NUCLEOTIDE SEQUENCE</scope>
    <source>
        <strain evidence="8">CGMCC 4.7278</strain>
    </source>
</reference>
<name>A0A917Q9Q3_9NOCA</name>
<accession>A0A917Q9Q3</accession>
<evidence type="ECO:0000256" key="6">
    <source>
        <dbReference type="ARBA" id="ARBA00022842"/>
    </source>
</evidence>
<evidence type="ECO:0000256" key="4">
    <source>
        <dbReference type="ARBA" id="ARBA00021948"/>
    </source>
</evidence>
<dbReference type="GO" id="GO:0050545">
    <property type="term" value="F:sulfopyruvate decarboxylase activity"/>
    <property type="evidence" value="ECO:0007669"/>
    <property type="project" value="TreeGrafter"/>
</dbReference>
<dbReference type="AlphaFoldDB" id="A0A917Q9Q3"/>
<dbReference type="EC" id="3.1.3.71" evidence="3"/>
<comment type="cofactor">
    <cofactor evidence="1">
        <name>Mg(2+)</name>
        <dbReference type="ChEBI" id="CHEBI:18420"/>
    </cofactor>
</comment>
<dbReference type="GO" id="GO:0050532">
    <property type="term" value="F:2-phosphosulfolactate phosphatase activity"/>
    <property type="evidence" value="ECO:0007669"/>
    <property type="project" value="UniProtKB-EC"/>
</dbReference>
<dbReference type="Pfam" id="PF04029">
    <property type="entry name" value="2-ph_phosp"/>
    <property type="match status" value="1"/>
</dbReference>
<organism evidence="8 9">
    <name type="scientific">Nocardia camponoti</name>
    <dbReference type="NCBI Taxonomy" id="1616106"/>
    <lineage>
        <taxon>Bacteria</taxon>
        <taxon>Bacillati</taxon>
        <taxon>Actinomycetota</taxon>
        <taxon>Actinomycetes</taxon>
        <taxon>Mycobacteriales</taxon>
        <taxon>Nocardiaceae</taxon>
        <taxon>Nocardia</taxon>
    </lineage>
</organism>
<sequence>MPSAPEWAQQREYGLRVDWGRAGANAISHGVACLVVIDVLSFTTTVGIATSRGTTVYPYPWRDASARDFAAANNAQLAVGRREVTEDNPWSLSPAAIKSAPAVERLVLPSPNGSAIAASVRGTPVAASALRNVSAVADWLIKHQLGTREAPIAIIAAGEHWPNGDGLRPAIEDWLGAGLLAAALADSGRTDLSPEAHAAAATARATPNITAAVRDCASGRELRAGGFADDVALAIEIDADLTVPVLVDGAFRAAAGAGRAITPRPVTSY</sequence>
<dbReference type="InterPro" id="IPR036702">
    <property type="entry name" value="ComB-like_sf"/>
</dbReference>
<keyword evidence="5" id="KW-0378">Hydrolase</keyword>
<proteinExistence type="inferred from homology"/>
<evidence type="ECO:0000256" key="5">
    <source>
        <dbReference type="ARBA" id="ARBA00022801"/>
    </source>
</evidence>
<evidence type="ECO:0000256" key="7">
    <source>
        <dbReference type="ARBA" id="ARBA00033711"/>
    </source>
</evidence>
<dbReference type="Proteomes" id="UP000612956">
    <property type="component" value="Unassembled WGS sequence"/>
</dbReference>
<comment type="similarity">
    <text evidence="2">Belongs to the ComB family.</text>
</comment>
<dbReference type="InterPro" id="IPR005238">
    <property type="entry name" value="ComB-like"/>
</dbReference>
<dbReference type="SUPFAM" id="SSF142823">
    <property type="entry name" value="ComB-like"/>
    <property type="match status" value="1"/>
</dbReference>
<dbReference type="Gene3D" id="3.90.1560.10">
    <property type="entry name" value="ComB-like"/>
    <property type="match status" value="1"/>
</dbReference>
<evidence type="ECO:0000313" key="9">
    <source>
        <dbReference type="Proteomes" id="UP000612956"/>
    </source>
</evidence>
<dbReference type="GO" id="GO:0000287">
    <property type="term" value="F:magnesium ion binding"/>
    <property type="evidence" value="ECO:0007669"/>
    <property type="project" value="InterPro"/>
</dbReference>
<evidence type="ECO:0000313" key="8">
    <source>
        <dbReference type="EMBL" id="GGK36918.1"/>
    </source>
</evidence>
<evidence type="ECO:0000256" key="2">
    <source>
        <dbReference type="ARBA" id="ARBA00009997"/>
    </source>
</evidence>
<evidence type="ECO:0000256" key="3">
    <source>
        <dbReference type="ARBA" id="ARBA00012953"/>
    </source>
</evidence>
<dbReference type="RefSeq" id="WP_188827119.1">
    <property type="nucleotide sequence ID" value="NZ_BMMW01000001.1"/>
</dbReference>
<dbReference type="PANTHER" id="PTHR37311:SF1">
    <property type="entry name" value="2-PHOSPHOSULFOLACTATE PHOSPHATASE-RELATED"/>
    <property type="match status" value="1"/>
</dbReference>
<keyword evidence="6" id="KW-0460">Magnesium</keyword>
<gene>
    <name evidence="8" type="ORF">GCM10011591_05770</name>
</gene>
<evidence type="ECO:0000256" key="1">
    <source>
        <dbReference type="ARBA" id="ARBA00001946"/>
    </source>
</evidence>
<keyword evidence="9" id="KW-1185">Reference proteome</keyword>
<dbReference type="PANTHER" id="PTHR37311">
    <property type="entry name" value="2-PHOSPHOSULFOLACTATE PHOSPHATASE-RELATED"/>
    <property type="match status" value="1"/>
</dbReference>
<comment type="caution">
    <text evidence="8">The sequence shown here is derived from an EMBL/GenBank/DDBJ whole genome shotgun (WGS) entry which is preliminary data.</text>
</comment>
<protein>
    <recommendedName>
        <fullName evidence="4">Probable 2-phosphosulfolactate phosphatase</fullName>
        <ecNumber evidence="3">3.1.3.71</ecNumber>
    </recommendedName>
</protein>
<dbReference type="EMBL" id="BMMW01000001">
    <property type="protein sequence ID" value="GGK36918.1"/>
    <property type="molecule type" value="Genomic_DNA"/>
</dbReference>